<evidence type="ECO:0000259" key="3">
    <source>
        <dbReference type="SMART" id="SM00331"/>
    </source>
</evidence>
<evidence type="ECO:0000313" key="4">
    <source>
        <dbReference type="EMBL" id="GAA4970520.1"/>
    </source>
</evidence>
<name>A0ABP9HGQ1_9ACTN</name>
<keyword evidence="2" id="KW-0472">Membrane</keyword>
<dbReference type="RefSeq" id="WP_345676939.1">
    <property type="nucleotide sequence ID" value="NZ_BAABHS010000013.1"/>
</dbReference>
<feature type="domain" description="PPM-type phosphatase" evidence="3">
    <location>
        <begin position="162"/>
        <end position="374"/>
    </location>
</feature>
<feature type="transmembrane region" description="Helical" evidence="2">
    <location>
        <begin position="39"/>
        <end position="58"/>
    </location>
</feature>
<organism evidence="4 5">
    <name type="scientific">Yinghuangia aomiensis</name>
    <dbReference type="NCBI Taxonomy" id="676205"/>
    <lineage>
        <taxon>Bacteria</taxon>
        <taxon>Bacillati</taxon>
        <taxon>Actinomycetota</taxon>
        <taxon>Actinomycetes</taxon>
        <taxon>Kitasatosporales</taxon>
        <taxon>Streptomycetaceae</taxon>
        <taxon>Yinghuangia</taxon>
    </lineage>
</organism>
<dbReference type="Pfam" id="PF07228">
    <property type="entry name" value="SpoIIE"/>
    <property type="match status" value="1"/>
</dbReference>
<dbReference type="Proteomes" id="UP001500466">
    <property type="component" value="Unassembled WGS sequence"/>
</dbReference>
<feature type="transmembrane region" description="Helical" evidence="2">
    <location>
        <begin position="110"/>
        <end position="128"/>
    </location>
</feature>
<dbReference type="EMBL" id="BAABHS010000013">
    <property type="protein sequence ID" value="GAA4970520.1"/>
    <property type="molecule type" value="Genomic_DNA"/>
</dbReference>
<dbReference type="InterPro" id="IPR001932">
    <property type="entry name" value="PPM-type_phosphatase-like_dom"/>
</dbReference>
<keyword evidence="2" id="KW-1133">Transmembrane helix</keyword>
<dbReference type="SMART" id="SM00331">
    <property type="entry name" value="PP2C_SIG"/>
    <property type="match status" value="1"/>
</dbReference>
<keyword evidence="1" id="KW-0378">Hydrolase</keyword>
<feature type="transmembrane region" description="Helical" evidence="2">
    <location>
        <begin position="65"/>
        <end position="90"/>
    </location>
</feature>
<dbReference type="InterPro" id="IPR052016">
    <property type="entry name" value="Bact_Sigma-Reg"/>
</dbReference>
<dbReference type="InterPro" id="IPR036457">
    <property type="entry name" value="PPM-type-like_dom_sf"/>
</dbReference>
<protein>
    <submittedName>
        <fullName evidence="4">PP2C family protein-serine/threonine phosphatase</fullName>
    </submittedName>
</protein>
<evidence type="ECO:0000256" key="1">
    <source>
        <dbReference type="ARBA" id="ARBA00022801"/>
    </source>
</evidence>
<dbReference type="SUPFAM" id="SSF81606">
    <property type="entry name" value="PP2C-like"/>
    <property type="match status" value="1"/>
</dbReference>
<gene>
    <name evidence="4" type="ORF">GCM10023205_40170</name>
</gene>
<accession>A0ABP9HGQ1</accession>
<evidence type="ECO:0000313" key="5">
    <source>
        <dbReference type="Proteomes" id="UP001500466"/>
    </source>
</evidence>
<keyword evidence="5" id="KW-1185">Reference proteome</keyword>
<dbReference type="PANTHER" id="PTHR43156">
    <property type="entry name" value="STAGE II SPORULATION PROTEIN E-RELATED"/>
    <property type="match status" value="1"/>
</dbReference>
<keyword evidence="2" id="KW-0812">Transmembrane</keyword>
<proteinExistence type="predicted"/>
<dbReference type="Gene3D" id="3.60.40.10">
    <property type="entry name" value="PPM-type phosphatase domain"/>
    <property type="match status" value="1"/>
</dbReference>
<comment type="caution">
    <text evidence="4">The sequence shown here is derived from an EMBL/GenBank/DDBJ whole genome shotgun (WGS) entry which is preliminary data.</text>
</comment>
<dbReference type="PANTHER" id="PTHR43156:SF2">
    <property type="entry name" value="STAGE II SPORULATION PROTEIN E"/>
    <property type="match status" value="1"/>
</dbReference>
<reference evidence="5" key="1">
    <citation type="journal article" date="2019" name="Int. J. Syst. Evol. Microbiol.">
        <title>The Global Catalogue of Microorganisms (GCM) 10K type strain sequencing project: providing services to taxonomists for standard genome sequencing and annotation.</title>
        <authorList>
            <consortium name="The Broad Institute Genomics Platform"/>
            <consortium name="The Broad Institute Genome Sequencing Center for Infectious Disease"/>
            <person name="Wu L."/>
            <person name="Ma J."/>
        </authorList>
    </citation>
    <scope>NUCLEOTIDE SEQUENCE [LARGE SCALE GENOMIC DNA]</scope>
    <source>
        <strain evidence="5">JCM 17986</strain>
    </source>
</reference>
<sequence>MADTRRSQQPHRGRWSRRLGRVGRQFTRWLRHSLVPSDGFVFVLLLGMVTACGLLPAVDGSWFPVTTLVIPIVIGGLLLRMSSLLLLYGACAGVLVAQERTRDPNHVTPGGVVVIALVAFMVLFVARYRTRLGLQGTRGESMLFDLRDRLRAHGLVPELPPQWETDVVLRPAGGQAFSGDFVVATRGRRGGRTLEIALVDVSGKGLDAGTRALLLSGAFGGLLGSLPARGFLPAANEYLIRQGWDEGFATAVHIAVDLETGDYELLSAGHPPGAHWVAGTGTWDIREAEGPLLGIIPGAEFDGVRGVLGPGDALLLFTDGMVEVPGQDIAVGIDRLLGEADRLIADDFKDGARRIVDTAGANLADDRAVVLIRRH</sequence>
<evidence type="ECO:0000256" key="2">
    <source>
        <dbReference type="SAM" id="Phobius"/>
    </source>
</evidence>